<dbReference type="RefSeq" id="WP_302050000.1">
    <property type="nucleotide sequence ID" value="NZ_JAMJEV010000025.1"/>
</dbReference>
<comment type="caution">
    <text evidence="1">The sequence shown here is derived from an EMBL/GenBank/DDBJ whole genome shotgun (WGS) entry which is preliminary data.</text>
</comment>
<name>A0ABT8QXU0_9FIRM</name>
<gene>
    <name evidence="1" type="ORF">M8H41_21460</name>
</gene>
<proteinExistence type="predicted"/>
<accession>A0ABT8QXU0</accession>
<dbReference type="Proteomes" id="UP001176021">
    <property type="component" value="Unassembled WGS sequence"/>
</dbReference>
<evidence type="ECO:0000313" key="2">
    <source>
        <dbReference type="Proteomes" id="UP001176021"/>
    </source>
</evidence>
<evidence type="ECO:0000313" key="1">
    <source>
        <dbReference type="EMBL" id="MDO0825389.1"/>
    </source>
</evidence>
<dbReference type="EMBL" id="JAMJEV010000025">
    <property type="protein sequence ID" value="MDO0825389.1"/>
    <property type="molecule type" value="Genomic_DNA"/>
</dbReference>
<protein>
    <submittedName>
        <fullName evidence="1">Uncharacterized protein</fullName>
    </submittedName>
</protein>
<keyword evidence="2" id="KW-1185">Reference proteome</keyword>
<reference evidence="1" key="1">
    <citation type="submission" date="2022-05" db="EMBL/GenBank/DDBJ databases">
        <title>Expanded diversity of anoxic marine methylotrophy in a Black Sea sulfate reducing microorganism.</title>
        <authorList>
            <person name="Fischer P.Q."/>
            <person name="Stams A.J.M."/>
            <person name="Villanueva L."/>
            <person name="Sousa D.Z."/>
        </authorList>
    </citation>
    <scope>NUCLEOTIDE SEQUENCE</scope>
    <source>
        <strain evidence="1">P130</strain>
    </source>
</reference>
<sequence length="80" mass="9563">MPRFKCKCGSMLRYSDIPCEIEYKFISDADFDNYHGSIDSEELYMKMGSFIRCPDCQRLWVFWQGFQNEPVEYVKAGYFT</sequence>
<organism evidence="1 2">
    <name type="scientific">Desulfosporosinus nitroreducens</name>
    <dbReference type="NCBI Taxonomy" id="2018668"/>
    <lineage>
        <taxon>Bacteria</taxon>
        <taxon>Bacillati</taxon>
        <taxon>Bacillota</taxon>
        <taxon>Clostridia</taxon>
        <taxon>Eubacteriales</taxon>
        <taxon>Desulfitobacteriaceae</taxon>
        <taxon>Desulfosporosinus</taxon>
    </lineage>
</organism>